<reference evidence="3 4" key="1">
    <citation type="journal article" date="2020" name="Microbiol. Resour. Announc.">
        <title>Complete genome sequence of Pseudomonas otitidis strain MrB4, isolated from Lake Biwa in Japan.</title>
        <authorList>
            <person name="Miyazaki K."/>
            <person name="Hase E."/>
            <person name="Maruya T."/>
        </authorList>
    </citation>
    <scope>NUCLEOTIDE SEQUENCE [LARGE SCALE GENOMIC DNA]</scope>
    <source>
        <strain evidence="3 4">MrB4</strain>
    </source>
</reference>
<dbReference type="SUPFAM" id="SSF53850">
    <property type="entry name" value="Periplasmic binding protein-like II"/>
    <property type="match status" value="1"/>
</dbReference>
<dbReference type="EMBL" id="AP022642">
    <property type="protein sequence ID" value="BCA28131.1"/>
    <property type="molecule type" value="Genomic_DNA"/>
</dbReference>
<feature type="signal peptide" evidence="2">
    <location>
        <begin position="1"/>
        <end position="18"/>
    </location>
</feature>
<gene>
    <name evidence="3" type="ORF">PtoMrB4_21080</name>
</gene>
<evidence type="ECO:0000313" key="4">
    <source>
        <dbReference type="Proteomes" id="UP000501237"/>
    </source>
</evidence>
<dbReference type="Proteomes" id="UP000501237">
    <property type="component" value="Chromosome"/>
</dbReference>
<keyword evidence="2" id="KW-0732">Signal</keyword>
<feature type="region of interest" description="Disordered" evidence="1">
    <location>
        <begin position="289"/>
        <end position="319"/>
    </location>
</feature>
<evidence type="ECO:0000256" key="2">
    <source>
        <dbReference type="SAM" id="SignalP"/>
    </source>
</evidence>
<evidence type="ECO:0000256" key="1">
    <source>
        <dbReference type="SAM" id="MobiDB-lite"/>
    </source>
</evidence>
<protein>
    <submittedName>
        <fullName evidence="3">Uncharacterized protein</fullName>
    </submittedName>
</protein>
<sequence>MKRCLPLLLACVACTVGAAERLVYPMHSHGADPEAYVVELLRLALDHSGGDYRLEPSLEPVPQSRAQYSLEQNDGNFQVMWAMTTREREAVLAPIRIPIYKGLIGWRVPLVRADQAQRLASINSLDDLKALRIGQRHDWPDTAILRANGLTVLTSPSYEGLFRMLQAKRFELFPREVVVAWDEEQRAREQGLDLVVDEHLVLHYPTALYFFTSKARPDLTAALERGLERAIADGSFERLFQRRHGESIRRARLDQRRVIELQNPDLPDTAPLGRAELWYDPLARPASARNAMADGKSREHPARLQAPNTTAPVHTPGAP</sequence>
<feature type="chain" id="PRO_5025652460" evidence="2">
    <location>
        <begin position="19"/>
        <end position="319"/>
    </location>
</feature>
<dbReference type="AlphaFoldDB" id="A0A679GBD0"/>
<dbReference type="KEGG" id="poj:PtoMrB4_21080"/>
<dbReference type="Gene3D" id="3.40.190.10">
    <property type="entry name" value="Periplasmic binding protein-like II"/>
    <property type="match status" value="2"/>
</dbReference>
<dbReference type="GeneID" id="57397330"/>
<name>A0A679GBD0_9GAMM</name>
<dbReference type="RefSeq" id="WP_172433212.1">
    <property type="nucleotide sequence ID" value="NZ_AP022642.1"/>
</dbReference>
<evidence type="ECO:0000313" key="3">
    <source>
        <dbReference type="EMBL" id="BCA28131.1"/>
    </source>
</evidence>
<proteinExistence type="predicted"/>
<accession>A0A679GBD0</accession>
<organism evidence="3 4">
    <name type="scientific">Metapseudomonas otitidis</name>
    <dbReference type="NCBI Taxonomy" id="319939"/>
    <lineage>
        <taxon>Bacteria</taxon>
        <taxon>Pseudomonadati</taxon>
        <taxon>Pseudomonadota</taxon>
        <taxon>Gammaproteobacteria</taxon>
        <taxon>Pseudomonadales</taxon>
        <taxon>Pseudomonadaceae</taxon>
        <taxon>Metapseudomonas</taxon>
    </lineage>
</organism>